<comment type="caution">
    <text evidence="7">The sequence shown here is derived from an EMBL/GenBank/DDBJ whole genome shotgun (WGS) entry which is preliminary data.</text>
</comment>
<dbReference type="GO" id="GO:0005886">
    <property type="term" value="C:plasma membrane"/>
    <property type="evidence" value="ECO:0007669"/>
    <property type="project" value="UniProtKB-SubCell"/>
</dbReference>
<dbReference type="InterPro" id="IPR050327">
    <property type="entry name" value="Proton-linked_MCT"/>
</dbReference>
<dbReference type="Pfam" id="PF07690">
    <property type="entry name" value="MFS_1"/>
    <property type="match status" value="1"/>
</dbReference>
<dbReference type="PANTHER" id="PTHR11360:SF317">
    <property type="entry name" value="MAJOR FACILITATOR SUPERFAMILY (MFS) PROFILE DOMAIN-CONTAINING PROTEIN-RELATED"/>
    <property type="match status" value="1"/>
</dbReference>
<feature type="transmembrane region" description="Helical" evidence="5">
    <location>
        <begin position="171"/>
        <end position="190"/>
    </location>
</feature>
<dbReference type="Proteomes" id="UP000269591">
    <property type="component" value="Unassembled WGS sequence"/>
</dbReference>
<dbReference type="Gene3D" id="1.20.1250.20">
    <property type="entry name" value="MFS general substrate transporter like domains"/>
    <property type="match status" value="2"/>
</dbReference>
<feature type="transmembrane region" description="Helical" evidence="5">
    <location>
        <begin position="12"/>
        <end position="33"/>
    </location>
</feature>
<keyword evidence="4 5" id="KW-0472">Membrane</keyword>
<dbReference type="InterPro" id="IPR020846">
    <property type="entry name" value="MFS_dom"/>
</dbReference>
<feature type="transmembrane region" description="Helical" evidence="5">
    <location>
        <begin position="53"/>
        <end position="73"/>
    </location>
</feature>
<evidence type="ECO:0000256" key="2">
    <source>
        <dbReference type="ARBA" id="ARBA00022692"/>
    </source>
</evidence>
<feature type="transmembrane region" description="Helical" evidence="5">
    <location>
        <begin position="258"/>
        <end position="277"/>
    </location>
</feature>
<dbReference type="InterPro" id="IPR036259">
    <property type="entry name" value="MFS_trans_sf"/>
</dbReference>
<protein>
    <submittedName>
        <fullName evidence="7">MFS transporter</fullName>
    </submittedName>
</protein>
<evidence type="ECO:0000259" key="6">
    <source>
        <dbReference type="PROSITE" id="PS50850"/>
    </source>
</evidence>
<dbReference type="InterPro" id="IPR011701">
    <property type="entry name" value="MFS"/>
</dbReference>
<feature type="domain" description="Major facilitator superfamily (MFS) profile" evidence="6">
    <location>
        <begin position="1"/>
        <end position="409"/>
    </location>
</feature>
<feature type="transmembrane region" description="Helical" evidence="5">
    <location>
        <begin position="318"/>
        <end position="341"/>
    </location>
</feature>
<proteinExistence type="predicted"/>
<evidence type="ECO:0000256" key="3">
    <source>
        <dbReference type="ARBA" id="ARBA00022989"/>
    </source>
</evidence>
<feature type="transmembrane region" description="Helical" evidence="5">
    <location>
        <begin position="139"/>
        <end position="159"/>
    </location>
</feature>
<feature type="transmembrane region" description="Helical" evidence="5">
    <location>
        <begin position="353"/>
        <end position="376"/>
    </location>
</feature>
<keyword evidence="2 5" id="KW-0812">Transmembrane</keyword>
<evidence type="ECO:0000256" key="1">
    <source>
        <dbReference type="ARBA" id="ARBA00004651"/>
    </source>
</evidence>
<dbReference type="EMBL" id="QIBX01000001">
    <property type="protein sequence ID" value="RNL42155.1"/>
    <property type="molecule type" value="Genomic_DNA"/>
</dbReference>
<organism evidence="7 8">
    <name type="scientific">Slackia equolifaciens</name>
    <dbReference type="NCBI Taxonomy" id="498718"/>
    <lineage>
        <taxon>Bacteria</taxon>
        <taxon>Bacillati</taxon>
        <taxon>Actinomycetota</taxon>
        <taxon>Coriobacteriia</taxon>
        <taxon>Eggerthellales</taxon>
        <taxon>Eggerthellaceae</taxon>
        <taxon>Slackia</taxon>
    </lineage>
</organism>
<keyword evidence="8" id="KW-1185">Reference proteome</keyword>
<dbReference type="RefSeq" id="WP_123208013.1">
    <property type="nucleotide sequence ID" value="NZ_JBHTHO010000013.1"/>
</dbReference>
<dbReference type="AlphaFoldDB" id="A0A3N0B4Y7"/>
<feature type="transmembrane region" description="Helical" evidence="5">
    <location>
        <begin position="82"/>
        <end position="101"/>
    </location>
</feature>
<feature type="transmembrane region" description="Helical" evidence="5">
    <location>
        <begin position="382"/>
        <end position="404"/>
    </location>
</feature>
<dbReference type="CDD" id="cd17353">
    <property type="entry name" value="MFS_OFA_like"/>
    <property type="match status" value="1"/>
</dbReference>
<dbReference type="GO" id="GO:0022857">
    <property type="term" value="F:transmembrane transporter activity"/>
    <property type="evidence" value="ECO:0007669"/>
    <property type="project" value="InterPro"/>
</dbReference>
<gene>
    <name evidence="7" type="ORF">DMP06_01770</name>
</gene>
<evidence type="ECO:0000313" key="7">
    <source>
        <dbReference type="EMBL" id="RNL42155.1"/>
    </source>
</evidence>
<feature type="transmembrane region" description="Helical" evidence="5">
    <location>
        <begin position="227"/>
        <end position="246"/>
    </location>
</feature>
<feature type="transmembrane region" description="Helical" evidence="5">
    <location>
        <begin position="289"/>
        <end position="312"/>
    </location>
</feature>
<dbReference type="OrthoDB" id="9793415at2"/>
<accession>A0A3N0B4Y7</accession>
<sequence length="411" mass="42724">MGVQDYTQRRWIILAASCIINLCIGSLYAWSVFADPMADHLASIAGTEEQNLSLVFTVANGIGPVTLISGGIINDRIGPRRLIIGGGILFGAGMIASGFATSLAMLLVTYGLGVGLGVGMVYGATIGNAVKFFPDRRGFVGGIATAAYGISSVIVPLAANALIDSYGVANAFKVLGVGMLAVICICGLFVERCPEGFAPEGWIPRASTATHIGTTDKDWREMLADPIFFIMIAMLCCGAFSGLMITSQASPIAQDMMGMGPAQAALIVSMLALLNTAGRVVSGFLSDKLGSIATIQGVFVLTATSMAMLFISSTSAEWVFYLGICGAGFCFGSIMGIYPGFTASQFGLRHNSVNYGIMFCGFAAAGLIGPSIMSVIRGSCESYAPAFLVAVALAILGLALTFLFKRKANNS</sequence>
<comment type="subcellular location">
    <subcellularLocation>
        <location evidence="1">Cell membrane</location>
        <topology evidence="1">Multi-pass membrane protein</topology>
    </subcellularLocation>
</comment>
<dbReference type="PROSITE" id="PS50850">
    <property type="entry name" value="MFS"/>
    <property type="match status" value="1"/>
</dbReference>
<dbReference type="PANTHER" id="PTHR11360">
    <property type="entry name" value="MONOCARBOXYLATE TRANSPORTER"/>
    <property type="match status" value="1"/>
</dbReference>
<name>A0A3N0B4Y7_9ACTN</name>
<dbReference type="SUPFAM" id="SSF103473">
    <property type="entry name" value="MFS general substrate transporter"/>
    <property type="match status" value="1"/>
</dbReference>
<reference evidence="8" key="1">
    <citation type="submission" date="2018-05" db="EMBL/GenBank/DDBJ databases">
        <title>Genome Sequencing of selected type strains of the family Eggerthellaceae.</title>
        <authorList>
            <person name="Danylec N."/>
            <person name="Stoll D.A."/>
            <person name="Doetsch A."/>
            <person name="Huch M."/>
        </authorList>
    </citation>
    <scope>NUCLEOTIDE SEQUENCE [LARGE SCALE GENOMIC DNA]</scope>
    <source>
        <strain evidence="8">DSM 24851</strain>
    </source>
</reference>
<keyword evidence="3 5" id="KW-1133">Transmembrane helix</keyword>
<evidence type="ECO:0000256" key="4">
    <source>
        <dbReference type="ARBA" id="ARBA00023136"/>
    </source>
</evidence>
<evidence type="ECO:0000313" key="8">
    <source>
        <dbReference type="Proteomes" id="UP000269591"/>
    </source>
</evidence>
<evidence type="ECO:0000256" key="5">
    <source>
        <dbReference type="SAM" id="Phobius"/>
    </source>
</evidence>
<feature type="transmembrane region" description="Helical" evidence="5">
    <location>
        <begin position="107"/>
        <end position="127"/>
    </location>
</feature>